<protein>
    <submittedName>
        <fullName evidence="1">Uncharacterized protein</fullName>
    </submittedName>
</protein>
<accession>A0A0F9M7W3</accession>
<evidence type="ECO:0000313" key="1">
    <source>
        <dbReference type="EMBL" id="KKM95436.1"/>
    </source>
</evidence>
<comment type="caution">
    <text evidence="1">The sequence shown here is derived from an EMBL/GenBank/DDBJ whole genome shotgun (WGS) entry which is preliminary data.</text>
</comment>
<sequence>DAPHRDQAAFVERMIICCPHRIQRLLELYSKPVPPLIDPRIIDWEKVHANLVEHGRPLGNEILEGLA</sequence>
<feature type="non-terminal residue" evidence="1">
    <location>
        <position position="1"/>
    </location>
</feature>
<gene>
    <name evidence="1" type="ORF">LCGC14_1188380</name>
</gene>
<dbReference type="AlphaFoldDB" id="A0A0F9M7W3"/>
<organism evidence="1">
    <name type="scientific">marine sediment metagenome</name>
    <dbReference type="NCBI Taxonomy" id="412755"/>
    <lineage>
        <taxon>unclassified sequences</taxon>
        <taxon>metagenomes</taxon>
        <taxon>ecological metagenomes</taxon>
    </lineage>
</organism>
<dbReference type="EMBL" id="LAZR01006008">
    <property type="protein sequence ID" value="KKM95436.1"/>
    <property type="molecule type" value="Genomic_DNA"/>
</dbReference>
<reference evidence="1" key="1">
    <citation type="journal article" date="2015" name="Nature">
        <title>Complex archaea that bridge the gap between prokaryotes and eukaryotes.</title>
        <authorList>
            <person name="Spang A."/>
            <person name="Saw J.H."/>
            <person name="Jorgensen S.L."/>
            <person name="Zaremba-Niedzwiedzka K."/>
            <person name="Martijn J."/>
            <person name="Lind A.E."/>
            <person name="van Eijk R."/>
            <person name="Schleper C."/>
            <person name="Guy L."/>
            <person name="Ettema T.J."/>
        </authorList>
    </citation>
    <scope>NUCLEOTIDE SEQUENCE</scope>
</reference>
<name>A0A0F9M7W3_9ZZZZ</name>
<proteinExistence type="predicted"/>